<accession>A0ABU3KAW3</accession>
<comment type="caution">
    <text evidence="1">The sequence shown here is derived from an EMBL/GenBank/DDBJ whole genome shotgun (WGS) entry which is preliminary data.</text>
</comment>
<dbReference type="CDD" id="cd10935">
    <property type="entry name" value="CE4_WalW"/>
    <property type="match status" value="1"/>
</dbReference>
<reference evidence="1 2" key="1">
    <citation type="journal article" date="2023" name="ISME J.">
        <title>Cultivation and genomic characterization of novel and ubiquitous marine nitrite-oxidizing bacteria from the Nitrospirales.</title>
        <authorList>
            <person name="Mueller A.J."/>
            <person name="Daebeler A."/>
            <person name="Herbold C.W."/>
            <person name="Kirkegaard R.H."/>
            <person name="Daims H."/>
        </authorList>
    </citation>
    <scope>NUCLEOTIDE SEQUENCE [LARGE SCALE GENOMIC DNA]</scope>
    <source>
        <strain evidence="1 2">EB</strain>
    </source>
</reference>
<dbReference type="EMBL" id="JAQOUE010000001">
    <property type="protein sequence ID" value="MDT7043630.1"/>
    <property type="molecule type" value="Genomic_DNA"/>
</dbReference>
<dbReference type="RefSeq" id="WP_313834196.1">
    <property type="nucleotide sequence ID" value="NZ_JAQOUE010000001.1"/>
</dbReference>
<sequence>MFNVEPSDYCNIAPYEKPRLTVVIDTEEEFDWSRDFARENTSVQAMQWVGRAQSVFDDYGITPVYVIDYPVASQPNGYEPLVEIHKDGRCIIGTHLHPWVNPPFEEVVNRKNSFAGNLPMTLEKTKLLVLTECIEAHFGRRPTIYKAGRYGVGPHTTTILEELGYEIDLSVCPHMDYSSEEGPDYSANTSWPFWFGKEKQLLELPLTVGFTGLLRHLGPVLHPLASNDFFTSLRVPGILGRLKLLNKSWLSPEGYPTIEHQQLTRTLYNAGLRVFSMAFHSPSVEPGHTPYVQTKADLEDFLGRLRRFFDFFFGEMQGVASTPLILKQELRKT</sequence>
<dbReference type="InterPro" id="IPR011330">
    <property type="entry name" value="Glyco_hydro/deAcase_b/a-brl"/>
</dbReference>
<protein>
    <submittedName>
        <fullName evidence="1">Polysaccharide deacetylase family protein</fullName>
    </submittedName>
</protein>
<evidence type="ECO:0000313" key="2">
    <source>
        <dbReference type="Proteomes" id="UP001250932"/>
    </source>
</evidence>
<dbReference type="Proteomes" id="UP001250932">
    <property type="component" value="Unassembled WGS sequence"/>
</dbReference>
<proteinExistence type="predicted"/>
<evidence type="ECO:0000313" key="1">
    <source>
        <dbReference type="EMBL" id="MDT7043630.1"/>
    </source>
</evidence>
<keyword evidence="2" id="KW-1185">Reference proteome</keyword>
<organism evidence="1 2">
    <name type="scientific">Candidatus Nitronereus thalassa</name>
    <dbReference type="NCBI Taxonomy" id="3020898"/>
    <lineage>
        <taxon>Bacteria</taxon>
        <taxon>Pseudomonadati</taxon>
        <taxon>Nitrospirota</taxon>
        <taxon>Nitrospiria</taxon>
        <taxon>Nitrospirales</taxon>
        <taxon>Nitrospiraceae</taxon>
        <taxon>Candidatus Nitronereus</taxon>
    </lineage>
</organism>
<name>A0ABU3KAW3_9BACT</name>
<dbReference type="Gene3D" id="3.20.20.370">
    <property type="entry name" value="Glycoside hydrolase/deacetylase"/>
    <property type="match status" value="1"/>
</dbReference>
<gene>
    <name evidence="1" type="ORF">PPG34_14830</name>
</gene>
<dbReference type="SUPFAM" id="SSF88713">
    <property type="entry name" value="Glycoside hydrolase/deacetylase"/>
    <property type="match status" value="1"/>
</dbReference>